<evidence type="ECO:0000313" key="1">
    <source>
        <dbReference type="EMBL" id="WWQ61135.1"/>
    </source>
</evidence>
<dbReference type="EMBL" id="CP146016">
    <property type="protein sequence ID" value="WWQ61135.1"/>
    <property type="molecule type" value="Genomic_DNA"/>
</dbReference>
<reference evidence="1 2" key="1">
    <citation type="submission" date="2024-02" db="EMBL/GenBank/DDBJ databases">
        <title>STSV induces naive adaptation in Sulfolobus.</title>
        <authorList>
            <person name="Xiang X."/>
            <person name="Song M."/>
        </authorList>
    </citation>
    <scope>NUCLEOTIDE SEQUENCE [LARGE SCALE GENOMIC DNA]</scope>
    <source>
        <strain evidence="1 2">RT2</strain>
    </source>
</reference>
<dbReference type="AlphaFoldDB" id="A0AAX4L3C7"/>
<dbReference type="GeneID" id="89335780"/>
<organism evidence="1 2">
    <name type="scientific">Sulfolobus tengchongensis</name>
    <dbReference type="NCBI Taxonomy" id="207809"/>
    <lineage>
        <taxon>Archaea</taxon>
        <taxon>Thermoproteota</taxon>
        <taxon>Thermoprotei</taxon>
        <taxon>Sulfolobales</taxon>
        <taxon>Sulfolobaceae</taxon>
        <taxon>Sulfolobus</taxon>
    </lineage>
</organism>
<protein>
    <submittedName>
        <fullName evidence="1">Uncharacterized protein</fullName>
    </submittedName>
</protein>
<keyword evidence="2" id="KW-1185">Reference proteome</keyword>
<accession>A0AAX4L3C7</accession>
<gene>
    <name evidence="1" type="ORF">V6M85_03390</name>
</gene>
<name>A0AAX4L3C7_9CREN</name>
<proteinExistence type="predicted"/>
<dbReference type="Proteomes" id="UP001432202">
    <property type="component" value="Chromosome"/>
</dbReference>
<evidence type="ECO:0000313" key="2">
    <source>
        <dbReference type="Proteomes" id="UP001432202"/>
    </source>
</evidence>
<sequence length="51" mass="6479">MTLLQLRKKQEKEEEFTPIDKLPEDYLMLECFNDWKYLRRRKKELEYNIVI</sequence>
<dbReference type="RefSeq" id="WP_338602985.1">
    <property type="nucleotide sequence ID" value="NZ_CP146016.1"/>
</dbReference>